<reference evidence="9 10" key="1">
    <citation type="journal article" date="2013" name="Genome Biol. Evol.">
        <title>Genomes of Stigonematalean cyanobacteria (subsection V) and the evolution of oxygenic photosynthesis from prokaryotes to plastids.</title>
        <authorList>
            <person name="Dagan T."/>
            <person name="Roettger M."/>
            <person name="Stucken K."/>
            <person name="Landan G."/>
            <person name="Koch R."/>
            <person name="Major P."/>
            <person name="Gould S.B."/>
            <person name="Goremykin V.V."/>
            <person name="Rippka R."/>
            <person name="Tandeau de Marsac N."/>
            <person name="Gugger M."/>
            <person name="Lockhart P.J."/>
            <person name="Allen J.F."/>
            <person name="Brune I."/>
            <person name="Maus I."/>
            <person name="Puhler A."/>
            <person name="Martin W.F."/>
        </authorList>
    </citation>
    <scope>NUCLEOTIDE SEQUENCE [LARGE SCALE GENOMIC DNA]</scope>
    <source>
        <strain evidence="9 10">PCC 7110</strain>
    </source>
</reference>
<evidence type="ECO:0000313" key="9">
    <source>
        <dbReference type="EMBL" id="KYC34868.1"/>
    </source>
</evidence>
<feature type="transmembrane region" description="Helical" evidence="8">
    <location>
        <begin position="224"/>
        <end position="245"/>
    </location>
</feature>
<keyword evidence="8" id="KW-0997">Cell inner membrane</keyword>
<organism evidence="9 10">
    <name type="scientific">Scytonema hofmannii PCC 7110</name>
    <dbReference type="NCBI Taxonomy" id="128403"/>
    <lineage>
        <taxon>Bacteria</taxon>
        <taxon>Bacillati</taxon>
        <taxon>Cyanobacteriota</taxon>
        <taxon>Cyanophyceae</taxon>
        <taxon>Nostocales</taxon>
        <taxon>Scytonemataceae</taxon>
        <taxon>Scytonema</taxon>
    </lineage>
</organism>
<evidence type="ECO:0000313" key="10">
    <source>
        <dbReference type="Proteomes" id="UP000076925"/>
    </source>
</evidence>
<evidence type="ECO:0000256" key="2">
    <source>
        <dbReference type="ARBA" id="ARBA00022448"/>
    </source>
</evidence>
<evidence type="ECO:0000256" key="4">
    <source>
        <dbReference type="ARBA" id="ARBA00022781"/>
    </source>
</evidence>
<sequence>MKKISIIPRSILRTIGKFKQALDPNAESKVIEEFRASRYQTISSIRFLLILIIVPLLVNQLSRTFVVSPLIEKFWNQEKVDIFLNSSQQETALAELKRFEQILYFEARIGKIPKLSAEVVQNKLKEKATTIAEEYKAESINAVTNIFADVLTAFAFIILILTAKQQLSILKSFVSDTTYSLSDSAKAFLIILFTDIFVGYHSPYGWEIIFKNILIHFGLPENKSFISLFIATVPVIMDTIVKYWIFRYLNRSSPSAVATYRNMNE</sequence>
<accession>A0A139WR22</accession>
<keyword evidence="3 8" id="KW-0812">Transmembrane</keyword>
<dbReference type="RefSeq" id="WP_017741053.1">
    <property type="nucleotide sequence ID" value="NZ_KQ976355.1"/>
</dbReference>
<evidence type="ECO:0000256" key="8">
    <source>
        <dbReference type="HAMAP-Rule" id="MF_01308"/>
    </source>
</evidence>
<gene>
    <name evidence="8" type="primary">pxcA</name>
    <name evidence="9" type="ORF">WA1_50025</name>
</gene>
<comment type="subcellular location">
    <subcellularLocation>
        <location evidence="8">Cell inner membrane</location>
        <topology evidence="8">Multi-pass membrane protein</topology>
    </subcellularLocation>
    <subcellularLocation>
        <location evidence="1">Membrane</location>
        <topology evidence="1">Multi-pass membrane protein</topology>
    </subcellularLocation>
</comment>
<dbReference type="HAMAP" id="MF_01308">
    <property type="entry name" value="CemA_PxcA"/>
    <property type="match status" value="1"/>
</dbReference>
<evidence type="ECO:0000256" key="6">
    <source>
        <dbReference type="ARBA" id="ARBA00023065"/>
    </source>
</evidence>
<dbReference type="AlphaFoldDB" id="A0A139WR22"/>
<dbReference type="PANTHER" id="PTHR33650">
    <property type="entry name" value="CHLOROPLAST ENVELOPE MEMBRANE PROTEIN-RELATED"/>
    <property type="match status" value="1"/>
</dbReference>
<dbReference type="PANTHER" id="PTHR33650:SF2">
    <property type="entry name" value="CHLOROPLAST ENVELOPE MEMBRANE PROTEIN"/>
    <property type="match status" value="1"/>
</dbReference>
<comment type="similarity">
    <text evidence="8">Belongs to the CemA family.</text>
</comment>
<dbReference type="EMBL" id="ANNX02000064">
    <property type="protein sequence ID" value="KYC34868.1"/>
    <property type="molecule type" value="Genomic_DNA"/>
</dbReference>
<comment type="caution">
    <text evidence="9">The sequence shown here is derived from an EMBL/GenBank/DDBJ whole genome shotgun (WGS) entry which is preliminary data.</text>
</comment>
<comment type="function">
    <text evidence="8">Required for H(+) efflux immediately after light irradiation to form a rapid H(+) concentration gradient across the thylakoid membranes. Together with PxcL, contributes to transient H(+) uptake following dark to light transition.</text>
</comment>
<name>A0A139WR22_9CYAN</name>
<protein>
    <recommendedName>
        <fullName evidence="8">Proton extrusion protein PxcA</fullName>
    </recommendedName>
</protein>
<evidence type="ECO:0000256" key="1">
    <source>
        <dbReference type="ARBA" id="ARBA00004141"/>
    </source>
</evidence>
<dbReference type="Proteomes" id="UP000076925">
    <property type="component" value="Unassembled WGS sequence"/>
</dbReference>
<feature type="transmembrane region" description="Helical" evidence="8">
    <location>
        <begin position="142"/>
        <end position="163"/>
    </location>
</feature>
<feature type="transmembrane region" description="Helical" evidence="8">
    <location>
        <begin position="184"/>
        <end position="204"/>
    </location>
</feature>
<keyword evidence="8" id="KW-1003">Cell membrane</keyword>
<dbReference type="InterPro" id="IPR004282">
    <property type="entry name" value="CemA"/>
</dbReference>
<evidence type="ECO:0000256" key="5">
    <source>
        <dbReference type="ARBA" id="ARBA00022989"/>
    </source>
</evidence>
<dbReference type="STRING" id="128403.WA1_50025"/>
<keyword evidence="5 8" id="KW-1133">Transmembrane helix</keyword>
<keyword evidence="4 8" id="KW-0375">Hydrogen ion transport</keyword>
<dbReference type="Pfam" id="PF03040">
    <property type="entry name" value="CemA"/>
    <property type="match status" value="1"/>
</dbReference>
<keyword evidence="10" id="KW-1185">Reference proteome</keyword>
<evidence type="ECO:0000256" key="3">
    <source>
        <dbReference type="ARBA" id="ARBA00022692"/>
    </source>
</evidence>
<feature type="transmembrane region" description="Helical" evidence="8">
    <location>
        <begin position="45"/>
        <end position="62"/>
    </location>
</feature>
<keyword evidence="7 8" id="KW-0472">Membrane</keyword>
<dbReference type="GO" id="GO:0005886">
    <property type="term" value="C:plasma membrane"/>
    <property type="evidence" value="ECO:0007669"/>
    <property type="project" value="UniProtKB-SubCell"/>
</dbReference>
<proteinExistence type="inferred from homology"/>
<keyword evidence="2 8" id="KW-0813">Transport</keyword>
<keyword evidence="6 8" id="KW-0406">Ion transport</keyword>
<dbReference type="GO" id="GO:0015078">
    <property type="term" value="F:proton transmembrane transporter activity"/>
    <property type="evidence" value="ECO:0007669"/>
    <property type="project" value="UniProtKB-UniRule"/>
</dbReference>
<evidence type="ECO:0000256" key="7">
    <source>
        <dbReference type="ARBA" id="ARBA00023136"/>
    </source>
</evidence>